<name>A0A1G9J369_9BACL</name>
<accession>A0A1G9J369</accession>
<keyword evidence="4" id="KW-0238">DNA-binding</keyword>
<dbReference type="InterPro" id="IPR041522">
    <property type="entry name" value="CdaR_GGDEF"/>
</dbReference>
<dbReference type="PANTHER" id="PTHR33744">
    <property type="entry name" value="CARBOHYDRATE DIACID REGULATOR"/>
    <property type="match status" value="1"/>
</dbReference>
<reference evidence="4 5" key="1">
    <citation type="submission" date="2016-10" db="EMBL/GenBank/DDBJ databases">
        <authorList>
            <person name="de Groot N.N."/>
        </authorList>
    </citation>
    <scope>NUCLEOTIDE SEQUENCE [LARGE SCALE GENOMIC DNA]</scope>
    <source>
        <strain evidence="4 5">CGMCC 1.10239</strain>
    </source>
</reference>
<dbReference type="InterPro" id="IPR042070">
    <property type="entry name" value="PucR_C-HTH_sf"/>
</dbReference>
<protein>
    <submittedName>
        <fullName evidence="4">DNA-binding transcriptional regulator, PucR family</fullName>
    </submittedName>
</protein>
<evidence type="ECO:0000259" key="2">
    <source>
        <dbReference type="Pfam" id="PF13556"/>
    </source>
</evidence>
<dbReference type="Pfam" id="PF17853">
    <property type="entry name" value="GGDEF_2"/>
    <property type="match status" value="1"/>
</dbReference>
<dbReference type="EMBL" id="FNGM01000002">
    <property type="protein sequence ID" value="SDL31663.1"/>
    <property type="molecule type" value="Genomic_DNA"/>
</dbReference>
<proteinExistence type="inferred from homology"/>
<feature type="domain" description="PucR C-terminal helix-turn-helix" evidence="2">
    <location>
        <begin position="411"/>
        <end position="466"/>
    </location>
</feature>
<gene>
    <name evidence="4" type="ORF">SAMN05216191_102299</name>
</gene>
<evidence type="ECO:0000313" key="4">
    <source>
        <dbReference type="EMBL" id="SDL31663.1"/>
    </source>
</evidence>
<dbReference type="PANTHER" id="PTHR33744:SF1">
    <property type="entry name" value="DNA-BINDING TRANSCRIPTIONAL ACTIVATOR ADER"/>
    <property type="match status" value="1"/>
</dbReference>
<dbReference type="Pfam" id="PF13556">
    <property type="entry name" value="HTH_30"/>
    <property type="match status" value="1"/>
</dbReference>
<evidence type="ECO:0000313" key="5">
    <source>
        <dbReference type="Proteomes" id="UP000182783"/>
    </source>
</evidence>
<dbReference type="InterPro" id="IPR051448">
    <property type="entry name" value="CdaR-like_regulators"/>
</dbReference>
<evidence type="ECO:0000256" key="1">
    <source>
        <dbReference type="ARBA" id="ARBA00006754"/>
    </source>
</evidence>
<evidence type="ECO:0000259" key="3">
    <source>
        <dbReference type="Pfam" id="PF17853"/>
    </source>
</evidence>
<comment type="similarity">
    <text evidence="1">Belongs to the CdaR family.</text>
</comment>
<sequence>MGQSGERSSGLFFVARPEILLQFALSNYTGLTGSRPIVSRKAAGYNEITNKTRFRLFFQVGVGTMTDSEPSFDRFFDSMESLADTLSESLQSQVTIEDSNHHVIGYSSHQFESDPARISTIIGKRVPNTVIIGLRKKGVMHQLENTAHPIRIPAVMEVGLGPRLAMCIRHHQEILGYIWVVDRGNLAEGHAERVVEKAAGIAGRYLLKQRGWKTRQEKAHEDFFWKLLTSHYETEPRIRQEAEGSSILLPESYYIGVLESDKTVDDRFVQRFRQLMETDANQRLLFLTAEHNRLIILFSFLFPVEEPERLFSFVQKLIQELGQSESCVLTAGCSPGYREYLSAAAAYREALTILEIKKLLPYHTRHLLLYEEIGFWAYIPAIMEQKRSRTRNSRLLYPLKAHDREHKSDFLKTIAVYLTLNGNLKEAAAFLHIHTNTLMYRLNRIAEITGRSLKETEYRTSVYLDILTEETAQVNSWFQEGQ</sequence>
<dbReference type="GO" id="GO:0003677">
    <property type="term" value="F:DNA binding"/>
    <property type="evidence" value="ECO:0007669"/>
    <property type="project" value="UniProtKB-KW"/>
</dbReference>
<dbReference type="AlphaFoldDB" id="A0A1G9J369"/>
<dbReference type="Gene3D" id="1.10.10.2840">
    <property type="entry name" value="PucR C-terminal helix-turn-helix domain"/>
    <property type="match status" value="1"/>
</dbReference>
<organism evidence="4 5">
    <name type="scientific">Paenibacillus jilunlii</name>
    <dbReference type="NCBI Taxonomy" id="682956"/>
    <lineage>
        <taxon>Bacteria</taxon>
        <taxon>Bacillati</taxon>
        <taxon>Bacillota</taxon>
        <taxon>Bacilli</taxon>
        <taxon>Bacillales</taxon>
        <taxon>Paenibacillaceae</taxon>
        <taxon>Paenibacillus</taxon>
    </lineage>
</organism>
<dbReference type="InterPro" id="IPR025736">
    <property type="entry name" value="PucR_C-HTH_dom"/>
</dbReference>
<dbReference type="Proteomes" id="UP000182783">
    <property type="component" value="Unassembled WGS sequence"/>
</dbReference>
<feature type="domain" description="CdaR GGDEF-like" evidence="3">
    <location>
        <begin position="234"/>
        <end position="356"/>
    </location>
</feature>